<evidence type="ECO:0000259" key="7">
    <source>
        <dbReference type="PROSITE" id="PS50172"/>
    </source>
</evidence>
<evidence type="ECO:0000256" key="4">
    <source>
        <dbReference type="ARBA" id="ARBA00023204"/>
    </source>
</evidence>
<dbReference type="WBParaSite" id="PgR012_g132_t01">
    <property type="protein sequence ID" value="PgR012_g132_t01"/>
    <property type="gene ID" value="PgR012_g132"/>
</dbReference>
<dbReference type="CDD" id="cd17725">
    <property type="entry name" value="BRCT_XRCC1_rpt1"/>
    <property type="match status" value="1"/>
</dbReference>
<dbReference type="Gene3D" id="3.40.50.10190">
    <property type="entry name" value="BRCT domain"/>
    <property type="match status" value="1"/>
</dbReference>
<dbReference type="InterPro" id="IPR036420">
    <property type="entry name" value="BRCT_dom_sf"/>
</dbReference>
<dbReference type="PROSITE" id="PS50172">
    <property type="entry name" value="BRCT"/>
    <property type="match status" value="1"/>
</dbReference>
<evidence type="ECO:0000256" key="1">
    <source>
        <dbReference type="ARBA" id="ARBA00004123"/>
    </source>
</evidence>
<evidence type="ECO:0000256" key="6">
    <source>
        <dbReference type="SAM" id="MobiDB-lite"/>
    </source>
</evidence>
<feature type="region of interest" description="Disordered" evidence="6">
    <location>
        <begin position="284"/>
        <end position="305"/>
    </location>
</feature>
<dbReference type="FunFam" id="2.60.120.260:FF:000025">
    <property type="entry name" value="DNA repair protein XRCC1 isoform X1"/>
    <property type="match status" value="1"/>
</dbReference>
<proteinExistence type="predicted"/>
<dbReference type="SUPFAM" id="SSF52113">
    <property type="entry name" value="BRCT domain"/>
    <property type="match status" value="1"/>
</dbReference>
<dbReference type="Pfam" id="PF12738">
    <property type="entry name" value="PTCB-BRCT"/>
    <property type="match status" value="1"/>
</dbReference>
<dbReference type="SMART" id="SM00292">
    <property type="entry name" value="BRCT"/>
    <property type="match status" value="1"/>
</dbReference>
<feature type="compositionally biased region" description="Basic and acidic residues" evidence="6">
    <location>
        <begin position="296"/>
        <end position="305"/>
    </location>
</feature>
<keyword evidence="5" id="KW-0539">Nucleus</keyword>
<evidence type="ECO:0000256" key="5">
    <source>
        <dbReference type="ARBA" id="ARBA00023242"/>
    </source>
</evidence>
<feature type="compositionally biased region" description="Basic and acidic residues" evidence="6">
    <location>
        <begin position="231"/>
        <end position="268"/>
    </location>
</feature>
<dbReference type="InterPro" id="IPR045080">
    <property type="entry name" value="BRCT_XRCC1_rpt1"/>
</dbReference>
<accession>A0A915ANS9</accession>
<dbReference type="AlphaFoldDB" id="A0A915ANS9"/>
<keyword evidence="8" id="KW-1185">Reference proteome</keyword>
<evidence type="ECO:0000256" key="3">
    <source>
        <dbReference type="ARBA" id="ARBA00022763"/>
    </source>
</evidence>
<dbReference type="GO" id="GO:0003684">
    <property type="term" value="F:damaged DNA binding"/>
    <property type="evidence" value="ECO:0007669"/>
    <property type="project" value="InterPro"/>
</dbReference>
<dbReference type="InterPro" id="IPR001357">
    <property type="entry name" value="BRCT_dom"/>
</dbReference>
<organism evidence="8 9">
    <name type="scientific">Parascaris univalens</name>
    <name type="common">Nematode worm</name>
    <dbReference type="NCBI Taxonomy" id="6257"/>
    <lineage>
        <taxon>Eukaryota</taxon>
        <taxon>Metazoa</taxon>
        <taxon>Ecdysozoa</taxon>
        <taxon>Nematoda</taxon>
        <taxon>Chromadorea</taxon>
        <taxon>Rhabditida</taxon>
        <taxon>Spirurina</taxon>
        <taxon>Ascaridomorpha</taxon>
        <taxon>Ascaridoidea</taxon>
        <taxon>Ascarididae</taxon>
        <taxon>Parascaris</taxon>
    </lineage>
</organism>
<evidence type="ECO:0000256" key="2">
    <source>
        <dbReference type="ARBA" id="ARBA00022737"/>
    </source>
</evidence>
<dbReference type="GO" id="GO:0006284">
    <property type="term" value="P:base-excision repair"/>
    <property type="evidence" value="ECO:0007669"/>
    <property type="project" value="InterPro"/>
</dbReference>
<comment type="subcellular location">
    <subcellularLocation>
        <location evidence="1">Nucleus</location>
    </subcellularLocation>
</comment>
<dbReference type="PANTHER" id="PTHR11370:SF5">
    <property type="entry name" value="DNA REPAIR PROTEIN XRCC1"/>
    <property type="match status" value="1"/>
</dbReference>
<dbReference type="SUPFAM" id="SSF49785">
    <property type="entry name" value="Galactose-binding domain-like"/>
    <property type="match status" value="1"/>
</dbReference>
<keyword evidence="4" id="KW-0234">DNA repair</keyword>
<keyword evidence="3" id="KW-0227">DNA damage</keyword>
<dbReference type="GO" id="GO:0005634">
    <property type="term" value="C:nucleus"/>
    <property type="evidence" value="ECO:0007669"/>
    <property type="project" value="UniProtKB-SubCell"/>
</dbReference>
<evidence type="ECO:0000313" key="8">
    <source>
        <dbReference type="Proteomes" id="UP000887569"/>
    </source>
</evidence>
<dbReference type="GO" id="GO:0000012">
    <property type="term" value="P:single strand break repair"/>
    <property type="evidence" value="ECO:0007669"/>
    <property type="project" value="InterPro"/>
</dbReference>
<dbReference type="Proteomes" id="UP000887569">
    <property type="component" value="Unplaced"/>
</dbReference>
<dbReference type="PANTHER" id="PTHR11370">
    <property type="entry name" value="DNA-REPAIR PROTEIN XRCC1"/>
    <property type="match status" value="1"/>
</dbReference>
<protein>
    <submittedName>
        <fullName evidence="9">BRCT domain-containing protein</fullName>
    </submittedName>
</protein>
<dbReference type="InterPro" id="IPR002706">
    <property type="entry name" value="Xrcc1_N"/>
</dbReference>
<feature type="region of interest" description="Disordered" evidence="6">
    <location>
        <begin position="222"/>
        <end position="268"/>
    </location>
</feature>
<name>A0A915ANS9_PARUN</name>
<dbReference type="InterPro" id="IPR008979">
    <property type="entry name" value="Galactose-bd-like_sf"/>
</dbReference>
<dbReference type="GO" id="GO:0006303">
    <property type="term" value="P:double-strand break repair via nonhomologous end joining"/>
    <property type="evidence" value="ECO:0007669"/>
    <property type="project" value="InterPro"/>
</dbReference>
<keyword evidence="2" id="KW-0677">Repeat</keyword>
<reference evidence="9" key="1">
    <citation type="submission" date="2022-11" db="UniProtKB">
        <authorList>
            <consortium name="WormBaseParasite"/>
        </authorList>
    </citation>
    <scope>IDENTIFICATION</scope>
</reference>
<dbReference type="Gene3D" id="2.60.120.260">
    <property type="entry name" value="Galactose-binding domain-like"/>
    <property type="match status" value="1"/>
</dbReference>
<dbReference type="Pfam" id="PF01834">
    <property type="entry name" value="XRCC1_N"/>
    <property type="match status" value="1"/>
</dbReference>
<sequence length="438" mass="49786">FIHAVVYDCLLHKCGMIMLRSVKKNSAMPLAKFKFIVSSSESEQGYEAENLLVDGRARTKWKGKAVTHAGAVNNCVVIQLDREHSISSIDIGNEFSALVEILVAKSCEQQPSFHTLVPSSSLMDPMESRSEKNGNRVRMFAEMDMIPAISRQKWDLIKVLCSQPFNPNIPYGIAFINIVVEEQHAGTAVESKNQLPKIAFKAKHEDFGDKMKAGDMFKQRHIYQTNETEDVFSKQKNKDPEHKKRRSVSDDEERKLKQTKENKLDRKRMENALTTKVVQDAIPTSSTTFTEERDEAAESKNDAKRAVDAVKEKADAKHEKTLARKLKKEKITPSKPHETTTSTTNEVPLNEVLTGVRFSLSGYQNPRRSQLRDKARQMGAIYEADWTPSCTHLICAFPNTPKWRQVGSRGIIVSEKWIEMCHQRKKRLPEKNFPVTLA</sequence>
<feature type="domain" description="BRCT" evidence="7">
    <location>
        <begin position="348"/>
        <end position="435"/>
    </location>
</feature>
<evidence type="ECO:0000313" key="9">
    <source>
        <dbReference type="WBParaSite" id="PgR012_g132_t01"/>
    </source>
</evidence>